<organism evidence="5 6">
    <name type="scientific">Catenulispora pinistramenti</name>
    <dbReference type="NCBI Taxonomy" id="2705254"/>
    <lineage>
        <taxon>Bacteria</taxon>
        <taxon>Bacillati</taxon>
        <taxon>Actinomycetota</taxon>
        <taxon>Actinomycetes</taxon>
        <taxon>Catenulisporales</taxon>
        <taxon>Catenulisporaceae</taxon>
        <taxon>Catenulispora</taxon>
    </lineage>
</organism>
<dbReference type="PROSITE" id="PS01124">
    <property type="entry name" value="HTH_ARAC_FAMILY_2"/>
    <property type="match status" value="1"/>
</dbReference>
<evidence type="ECO:0000313" key="6">
    <source>
        <dbReference type="Proteomes" id="UP000730482"/>
    </source>
</evidence>
<dbReference type="Pfam" id="PF12833">
    <property type="entry name" value="HTH_18"/>
    <property type="match status" value="1"/>
</dbReference>
<feature type="domain" description="HTH araC/xylS-type" evidence="4">
    <location>
        <begin position="204"/>
        <end position="302"/>
    </location>
</feature>
<protein>
    <submittedName>
        <fullName evidence="5">AraC family transcriptional regulator</fullName>
    </submittedName>
</protein>
<dbReference type="InterPro" id="IPR018060">
    <property type="entry name" value="HTH_AraC"/>
</dbReference>
<dbReference type="InterPro" id="IPR050204">
    <property type="entry name" value="AraC_XylS_family_regulators"/>
</dbReference>
<evidence type="ECO:0000259" key="4">
    <source>
        <dbReference type="PROSITE" id="PS01124"/>
    </source>
</evidence>
<dbReference type="RefSeq" id="WP_212019173.1">
    <property type="nucleotide sequence ID" value="NZ_JAAFYZ010000226.1"/>
</dbReference>
<evidence type="ECO:0000256" key="1">
    <source>
        <dbReference type="ARBA" id="ARBA00023015"/>
    </source>
</evidence>
<dbReference type="SMART" id="SM00342">
    <property type="entry name" value="HTH_ARAC"/>
    <property type="match status" value="1"/>
</dbReference>
<keyword evidence="6" id="KW-1185">Reference proteome</keyword>
<evidence type="ECO:0000313" key="5">
    <source>
        <dbReference type="EMBL" id="MBS2553025.1"/>
    </source>
</evidence>
<dbReference type="Pfam" id="PF12852">
    <property type="entry name" value="Cupin_6"/>
    <property type="match status" value="1"/>
</dbReference>
<dbReference type="PRINTS" id="PR00032">
    <property type="entry name" value="HTHARAC"/>
</dbReference>
<dbReference type="InterPro" id="IPR032783">
    <property type="entry name" value="AraC_lig"/>
</dbReference>
<dbReference type="Proteomes" id="UP000730482">
    <property type="component" value="Unassembled WGS sequence"/>
</dbReference>
<dbReference type="InterPro" id="IPR020449">
    <property type="entry name" value="Tscrpt_reg_AraC-type_HTH"/>
</dbReference>
<dbReference type="SUPFAM" id="SSF46689">
    <property type="entry name" value="Homeodomain-like"/>
    <property type="match status" value="1"/>
</dbReference>
<name>A0ABS5L3V2_9ACTN</name>
<dbReference type="EMBL" id="JAAFYZ010000226">
    <property type="protein sequence ID" value="MBS2553025.1"/>
    <property type="molecule type" value="Genomic_DNA"/>
</dbReference>
<keyword evidence="1" id="KW-0805">Transcription regulation</keyword>
<accession>A0ABS5L3V2</accession>
<reference evidence="5 6" key="1">
    <citation type="submission" date="2020-02" db="EMBL/GenBank/DDBJ databases">
        <title>Acidophilic actinobacteria isolated from forest soil.</title>
        <authorList>
            <person name="Golinska P."/>
        </authorList>
    </citation>
    <scope>NUCLEOTIDE SEQUENCE [LARGE SCALE GENOMIC DNA]</scope>
    <source>
        <strain evidence="5 6">NL8</strain>
    </source>
</reference>
<keyword evidence="2" id="KW-0238">DNA-binding</keyword>
<evidence type="ECO:0000256" key="2">
    <source>
        <dbReference type="ARBA" id="ARBA00023125"/>
    </source>
</evidence>
<evidence type="ECO:0000256" key="3">
    <source>
        <dbReference type="ARBA" id="ARBA00023163"/>
    </source>
</evidence>
<comment type="caution">
    <text evidence="5">The sequence shown here is derived from an EMBL/GenBank/DDBJ whole genome shotgun (WGS) entry which is preliminary data.</text>
</comment>
<dbReference type="InterPro" id="IPR009057">
    <property type="entry name" value="Homeodomain-like_sf"/>
</dbReference>
<dbReference type="PANTHER" id="PTHR46796">
    <property type="entry name" value="HTH-TYPE TRANSCRIPTIONAL ACTIVATOR RHAS-RELATED"/>
    <property type="match status" value="1"/>
</dbReference>
<dbReference type="Gene3D" id="1.10.10.60">
    <property type="entry name" value="Homeodomain-like"/>
    <property type="match status" value="2"/>
</dbReference>
<dbReference type="PANTHER" id="PTHR46796:SF7">
    <property type="entry name" value="ARAC FAMILY TRANSCRIPTIONAL REGULATOR"/>
    <property type="match status" value="1"/>
</dbReference>
<sequence>MDVLTDALAAMRVGQTRSARTEVRAPWGLRFPAVGGTTFHVLLRGRCWLLPPDGEPVEMATGDVTLLRHGSTVSLADDPATPLQDFRPGMWRPGQTIGRVDVEGPGERSLLVCGAYQLGRTRPHPLLAELPDLLLLRADETPGLAAAVALLGAELEEARAGQDGVVPALVDAMLLLILRAWIERCARGAADIGWPGALTDAAISVALAALHDEPGRAWTVAGLGDRAGLSRSAFAQRFTALVGEPPLTYLTWWRMTVAGRLLRESDAPLSAVAERVGYASEFAFAKAFKREFGIAPGRYRREAAVAA</sequence>
<proteinExistence type="predicted"/>
<keyword evidence="3" id="KW-0804">Transcription</keyword>
<gene>
    <name evidence="5" type="ORF">KGQ19_39850</name>
</gene>